<feature type="domain" description="KAP NTPase" evidence="1">
    <location>
        <begin position="136"/>
        <end position="264"/>
    </location>
</feature>
<evidence type="ECO:0000259" key="1">
    <source>
        <dbReference type="Pfam" id="PF07693"/>
    </source>
</evidence>
<organism evidence="2 3">
    <name type="scientific">Yersinia intermedia</name>
    <dbReference type="NCBI Taxonomy" id="631"/>
    <lineage>
        <taxon>Bacteria</taxon>
        <taxon>Pseudomonadati</taxon>
        <taxon>Pseudomonadota</taxon>
        <taxon>Gammaproteobacteria</taxon>
        <taxon>Enterobacterales</taxon>
        <taxon>Yersiniaceae</taxon>
        <taxon>Yersinia</taxon>
    </lineage>
</organism>
<dbReference type="RefSeq" id="WP_053008870.1">
    <property type="nucleotide sequence ID" value="NZ_CWJI01000001.1"/>
</dbReference>
<gene>
    <name evidence="2" type="ORF">ERS008476_00617</name>
</gene>
<evidence type="ECO:0000313" key="3">
    <source>
        <dbReference type="Proteomes" id="UP000043316"/>
    </source>
</evidence>
<sequence>MQLDLTLWLITDDVNSTMNINEYDKVNDDKNNNIKEYLHYYLNLAHSPNFAVLINGPWGIGKTYLIKNYINQVFGEAKKRCVYISLSGLTSRSDIDREILAELYPILKGRASKFSALFLSVLAVLMRWSVKIRYDHFRKENKNSVYVFDDLERCGFSVVDALGYINKHVEHSGCKVIIISNESDIDCDSKYKIYKEKVIGQTLTFSPTFNDAFAFFITELRCQDLISDLKSNIRLVNDLYLQSNIHNLRSLKGAFLTLDRIYNIIPKEYKKNAEAMTAIIAISIVVSLEVRHGEIDASTLESRNELSYGLKEGKSSDIWMKYTVFDTSNSIIKGSVLADIFVRGIIDSDSIINSLDHSSYFYINKKEPSWITIWNGFERTNEEFNLALNDMNNKFDNRLYTSVGEYLHVFNIKLWLSKVNIDKKNISEVMTECMKCIDELCAEKNDCINRKIDYSLDSIVGLFGYGFREPRSDEFNIIFDYFKKSINNSFSDRYSSFATNVINKLPDDIAGFQRSLLNPDVTNGDYGSEGILISVSYDFIIEKMLSCPSEQWVQLFNVFQRRYVNNNAIREIEAEWLKGLIQALYIRSKTLLTLDAARIENIIKWYMEPYTQ</sequence>
<dbReference type="Proteomes" id="UP000043316">
    <property type="component" value="Unassembled WGS sequence"/>
</dbReference>
<reference evidence="3" key="1">
    <citation type="submission" date="2015-03" db="EMBL/GenBank/DDBJ databases">
        <authorList>
            <consortium name="Pathogen Informatics"/>
        </authorList>
    </citation>
    <scope>NUCLEOTIDE SEQUENCE [LARGE SCALE GENOMIC DNA]</scope>
    <source>
        <strain evidence="3">R148</strain>
    </source>
</reference>
<protein>
    <submittedName>
        <fullName evidence="2">KAP family P-loop domain</fullName>
    </submittedName>
</protein>
<dbReference type="Gene3D" id="3.40.50.300">
    <property type="entry name" value="P-loop containing nucleotide triphosphate hydrolases"/>
    <property type="match status" value="1"/>
</dbReference>
<name>A0A0H5LRU3_YERIN</name>
<dbReference type="Pfam" id="PF07693">
    <property type="entry name" value="KAP_NTPase"/>
    <property type="match status" value="2"/>
</dbReference>
<accession>A0A0H5LRU3</accession>
<dbReference type="InterPro" id="IPR027417">
    <property type="entry name" value="P-loop_NTPase"/>
</dbReference>
<evidence type="ECO:0000313" key="2">
    <source>
        <dbReference type="EMBL" id="CRY53717.1"/>
    </source>
</evidence>
<dbReference type="EMBL" id="CWJI01000001">
    <property type="protein sequence ID" value="CRY53717.1"/>
    <property type="molecule type" value="Genomic_DNA"/>
</dbReference>
<dbReference type="InterPro" id="IPR011646">
    <property type="entry name" value="KAP_P-loop"/>
</dbReference>
<dbReference type="SUPFAM" id="SSF52540">
    <property type="entry name" value="P-loop containing nucleoside triphosphate hydrolases"/>
    <property type="match status" value="1"/>
</dbReference>
<proteinExistence type="predicted"/>
<dbReference type="AlphaFoldDB" id="A0A0H5LRU3"/>
<feature type="domain" description="KAP NTPase" evidence="1">
    <location>
        <begin position="32"/>
        <end position="113"/>
    </location>
</feature>